<dbReference type="Pfam" id="PF00431">
    <property type="entry name" value="CUB"/>
    <property type="match status" value="1"/>
</dbReference>
<evidence type="ECO:0000256" key="1">
    <source>
        <dbReference type="ARBA" id="ARBA00022723"/>
    </source>
</evidence>
<feature type="domain" description="CUB" evidence="7">
    <location>
        <begin position="295"/>
        <end position="418"/>
    </location>
</feature>
<dbReference type="CDD" id="cd19769">
    <property type="entry name" value="Bbox2_TRIM16-like"/>
    <property type="match status" value="1"/>
</dbReference>
<evidence type="ECO:0000313" key="10">
    <source>
        <dbReference type="Proteomes" id="UP000319801"/>
    </source>
</evidence>
<dbReference type="InterPro" id="IPR000315">
    <property type="entry name" value="Znf_B-box"/>
</dbReference>
<dbReference type="Pfam" id="PF00643">
    <property type="entry name" value="zf-B_box"/>
    <property type="match status" value="1"/>
</dbReference>
<dbReference type="FunFam" id="2.60.120.290:FF:000010">
    <property type="entry name" value="Neuropilin"/>
    <property type="match status" value="1"/>
</dbReference>
<evidence type="ECO:0000256" key="6">
    <source>
        <dbReference type="PROSITE-ProRule" id="PRU00059"/>
    </source>
</evidence>
<keyword evidence="1" id="KW-0479">Metal-binding</keyword>
<dbReference type="OrthoDB" id="6105938at2759"/>
<gene>
    <name evidence="9" type="ORF">Baya_14751</name>
</gene>
<evidence type="ECO:0000256" key="3">
    <source>
        <dbReference type="ARBA" id="ARBA00022833"/>
    </source>
</evidence>
<dbReference type="InterPro" id="IPR035914">
    <property type="entry name" value="Sperma_CUB_dom_sf"/>
</dbReference>
<dbReference type="PROSITE" id="PS50119">
    <property type="entry name" value="ZF_BBOX"/>
    <property type="match status" value="1"/>
</dbReference>
<dbReference type="SUPFAM" id="SSF49854">
    <property type="entry name" value="Spermadhesin, CUB domain"/>
    <property type="match status" value="1"/>
</dbReference>
<evidence type="ECO:0000259" key="7">
    <source>
        <dbReference type="PROSITE" id="PS01180"/>
    </source>
</evidence>
<dbReference type="InterPro" id="IPR000859">
    <property type="entry name" value="CUB_dom"/>
</dbReference>
<comment type="caution">
    <text evidence="6">Lacks conserved residue(s) required for the propagation of feature annotation.</text>
</comment>
<dbReference type="PANTHER" id="PTHR25465">
    <property type="entry name" value="B-BOX DOMAIN CONTAINING"/>
    <property type="match status" value="1"/>
</dbReference>
<dbReference type="PANTHER" id="PTHR25465:SF5">
    <property type="entry name" value="E3 UBIQUITIN_ISG15 LIGASE TRIM25-RELATED"/>
    <property type="match status" value="1"/>
</dbReference>
<dbReference type="Gene3D" id="2.60.120.290">
    <property type="entry name" value="Spermadhesin, CUB domain"/>
    <property type="match status" value="1"/>
</dbReference>
<proteinExistence type="predicted"/>
<evidence type="ECO:0000256" key="2">
    <source>
        <dbReference type="ARBA" id="ARBA00022771"/>
    </source>
</evidence>
<dbReference type="Gene3D" id="4.10.830.40">
    <property type="match status" value="1"/>
</dbReference>
<dbReference type="SUPFAM" id="SSF57845">
    <property type="entry name" value="B-box zinc-binding domain"/>
    <property type="match status" value="1"/>
</dbReference>
<keyword evidence="10" id="KW-1185">Reference proteome</keyword>
<feature type="domain" description="B box-type" evidence="8">
    <location>
        <begin position="63"/>
        <end position="103"/>
    </location>
</feature>
<evidence type="ECO:0000256" key="4">
    <source>
        <dbReference type="ARBA" id="ARBA00023157"/>
    </source>
</evidence>
<dbReference type="GO" id="GO:0008270">
    <property type="term" value="F:zinc ion binding"/>
    <property type="evidence" value="ECO:0007669"/>
    <property type="project" value="UniProtKB-KW"/>
</dbReference>
<dbReference type="Proteomes" id="UP000319801">
    <property type="component" value="Unassembled WGS sequence"/>
</dbReference>
<organism evidence="9 10">
    <name type="scientific">Bagarius yarrelli</name>
    <name type="common">Goonch</name>
    <name type="synonym">Bagrus yarrelli</name>
    <dbReference type="NCBI Taxonomy" id="175774"/>
    <lineage>
        <taxon>Eukaryota</taxon>
        <taxon>Metazoa</taxon>
        <taxon>Chordata</taxon>
        <taxon>Craniata</taxon>
        <taxon>Vertebrata</taxon>
        <taxon>Euteleostomi</taxon>
        <taxon>Actinopterygii</taxon>
        <taxon>Neopterygii</taxon>
        <taxon>Teleostei</taxon>
        <taxon>Ostariophysi</taxon>
        <taxon>Siluriformes</taxon>
        <taxon>Sisoridae</taxon>
        <taxon>Sisorinae</taxon>
        <taxon>Bagarius</taxon>
    </lineage>
</organism>
<sequence length="429" mass="47606">MTVRGNNNSKFGYVECGPCIGDKQKAIKSCLVCLDSYCPTHFELHEELHSGQHHKIMNASGFLDDKICSRHNKLLEVFCCLDQQCICFMCTMDDHKGHTIASALEERTQKQSQLGEAKMKSQRRITEKTNELWKLQKAVDTHKRFAFLTASLGSSYLPNISISSTLCFKEVTKSVSELKKHMEDFCRDDLEKIEKSDYCELTMDPNTAYKRLSLSQSTERCPTMTRTCHTQIIQIGSTGPKCCVSSLCVDCVIGRWNGVAEMVLTLLFPIKAFVGKVGTTSAGLAAVISPGDSTCGGNITVTGAGYLTSPGYPLGYLPSQVCVWLISSPDQHQRIFINFNPHFDIENRECKYDFLEVYDGQTETACLLGKFCVGLHIGRYCGSSGPGQVTSYTGILSLSIYTDSAITKEGFSSKYRIQSHQEPSHQQAS</sequence>
<dbReference type="PROSITE" id="PS01180">
    <property type="entry name" value="CUB"/>
    <property type="match status" value="1"/>
</dbReference>
<protein>
    <submittedName>
        <fullName evidence="9">Neuropilin-1a</fullName>
    </submittedName>
</protein>
<feature type="disulfide bond" evidence="6">
    <location>
        <begin position="295"/>
        <end position="322"/>
    </location>
</feature>
<dbReference type="EMBL" id="VCAZ01000207">
    <property type="protein sequence ID" value="TTH23519.1"/>
    <property type="molecule type" value="Genomic_DNA"/>
</dbReference>
<evidence type="ECO:0000313" key="9">
    <source>
        <dbReference type="EMBL" id="TTH23519.1"/>
    </source>
</evidence>
<dbReference type="InterPro" id="IPR051051">
    <property type="entry name" value="E3_ubiq-ligase_TRIM/RNF"/>
</dbReference>
<dbReference type="CDD" id="cd00041">
    <property type="entry name" value="CUB"/>
    <property type="match status" value="1"/>
</dbReference>
<evidence type="ECO:0000256" key="5">
    <source>
        <dbReference type="PROSITE-ProRule" id="PRU00024"/>
    </source>
</evidence>
<keyword evidence="4 6" id="KW-1015">Disulfide bond</keyword>
<dbReference type="AlphaFoldDB" id="A0A556VBI4"/>
<reference evidence="9 10" key="1">
    <citation type="journal article" date="2019" name="Genome Biol. Evol.">
        <title>Whole-Genome Sequencing of the Giant Devil Catfish, Bagarius yarrelli.</title>
        <authorList>
            <person name="Jiang W."/>
            <person name="Lv Y."/>
            <person name="Cheng L."/>
            <person name="Yang K."/>
            <person name="Chao B."/>
            <person name="Wang X."/>
            <person name="Li Y."/>
            <person name="Pan X."/>
            <person name="You X."/>
            <person name="Zhang Y."/>
            <person name="Yang J."/>
            <person name="Li J."/>
            <person name="Zhang X."/>
            <person name="Liu S."/>
            <person name="Sun C."/>
            <person name="Yang J."/>
            <person name="Shi Q."/>
        </authorList>
    </citation>
    <scope>NUCLEOTIDE SEQUENCE [LARGE SCALE GENOMIC DNA]</scope>
    <source>
        <strain evidence="9">JWS20170419001</strain>
        <tissue evidence="9">Muscle</tissue>
    </source>
</reference>
<comment type="caution">
    <text evidence="9">The sequence shown here is derived from an EMBL/GenBank/DDBJ whole genome shotgun (WGS) entry which is preliminary data.</text>
</comment>
<keyword evidence="2 5" id="KW-0863">Zinc-finger</keyword>
<accession>A0A556VBI4</accession>
<evidence type="ECO:0000259" key="8">
    <source>
        <dbReference type="PROSITE" id="PS50119"/>
    </source>
</evidence>
<name>A0A556VBI4_BAGYA</name>
<dbReference type="SMART" id="SM00336">
    <property type="entry name" value="BBOX"/>
    <property type="match status" value="1"/>
</dbReference>
<keyword evidence="3" id="KW-0862">Zinc</keyword>
<dbReference type="Gene3D" id="3.30.160.60">
    <property type="entry name" value="Classic Zinc Finger"/>
    <property type="match status" value="1"/>
</dbReference>
<dbReference type="SMART" id="SM00042">
    <property type="entry name" value="CUB"/>
    <property type="match status" value="1"/>
</dbReference>